<protein>
    <submittedName>
        <fullName evidence="8">Gastrula zinc finger protein XlCGF7.1-like isoform X1</fullName>
    </submittedName>
</protein>
<dbReference type="InterPro" id="IPR036236">
    <property type="entry name" value="Znf_C2H2_sf"/>
</dbReference>
<evidence type="ECO:0000256" key="5">
    <source>
        <dbReference type="PROSITE-ProRule" id="PRU00042"/>
    </source>
</evidence>
<evidence type="ECO:0000256" key="4">
    <source>
        <dbReference type="ARBA" id="ARBA00022833"/>
    </source>
</evidence>
<dbReference type="FunFam" id="3.30.160.60:FF:002343">
    <property type="entry name" value="Zinc finger protein 33A"/>
    <property type="match status" value="1"/>
</dbReference>
<feature type="domain" description="C2H2-type" evidence="7">
    <location>
        <begin position="132"/>
        <end position="159"/>
    </location>
</feature>
<feature type="region of interest" description="Disordered" evidence="6">
    <location>
        <begin position="271"/>
        <end position="301"/>
    </location>
</feature>
<name>A0A6P7GE58_DIAVI</name>
<evidence type="ECO:0000259" key="7">
    <source>
        <dbReference type="PROSITE" id="PS50157"/>
    </source>
</evidence>
<dbReference type="Gene3D" id="2.170.270.10">
    <property type="entry name" value="SET domain"/>
    <property type="match status" value="1"/>
</dbReference>
<gene>
    <name evidence="8" type="primary">LOC114341237</name>
</gene>
<dbReference type="InterPro" id="IPR001214">
    <property type="entry name" value="SET_dom"/>
</dbReference>
<reference evidence="8" key="1">
    <citation type="submission" date="2025-08" db="UniProtKB">
        <authorList>
            <consortium name="RefSeq"/>
        </authorList>
    </citation>
    <scope>IDENTIFICATION</scope>
    <source>
        <tissue evidence="8">Whole insect</tissue>
    </source>
</reference>
<keyword evidence="3 5" id="KW-0863">Zinc-finger</keyword>
<evidence type="ECO:0000256" key="1">
    <source>
        <dbReference type="ARBA" id="ARBA00022723"/>
    </source>
</evidence>
<dbReference type="SUPFAM" id="SSF57667">
    <property type="entry name" value="beta-beta-alpha zinc fingers"/>
    <property type="match status" value="2"/>
</dbReference>
<dbReference type="Pfam" id="PF21549">
    <property type="entry name" value="PRDM2_PR"/>
    <property type="match status" value="1"/>
</dbReference>
<dbReference type="GO" id="GO:0008270">
    <property type="term" value="F:zinc ion binding"/>
    <property type="evidence" value="ECO:0007669"/>
    <property type="project" value="UniProtKB-KW"/>
</dbReference>
<dbReference type="InterPro" id="IPR046341">
    <property type="entry name" value="SET_dom_sf"/>
</dbReference>
<dbReference type="PROSITE" id="PS00028">
    <property type="entry name" value="ZINC_FINGER_C2H2_1"/>
    <property type="match status" value="1"/>
</dbReference>
<sequence>MDIEPEPEIIGTSETETVAFQYQGQLYYRTSKMISKGEELLVDYGLSYMKQLRSNPKKYFEPPEKKSQPIFFTCQYCHIGKSVSEEDNKTCDQIAFNKNNEHSKIKAIFMKNSKENEESKTTKENNKKSLKYLCSICKKFFSERQSLDNHCLLHPDKTVEILSKIHCCQICSFKTTIISNLNTHNCTVGDDRPKYGCYHCKYVAKYKSHLVTHLRLHIGEKPFYCLECNKPFNSKQNLDNYVLRKHDNALLLKSVTSKIRLCSFCNNRTSSKSDYDRHLVNSSGGSRGRAPPPRRIKNTQD</sequence>
<evidence type="ECO:0000256" key="3">
    <source>
        <dbReference type="ARBA" id="ARBA00022771"/>
    </source>
</evidence>
<feature type="compositionally biased region" description="Basic residues" evidence="6">
    <location>
        <begin position="292"/>
        <end position="301"/>
    </location>
</feature>
<dbReference type="PROSITE" id="PS50157">
    <property type="entry name" value="ZINC_FINGER_C2H2_2"/>
    <property type="match status" value="2"/>
</dbReference>
<dbReference type="InParanoid" id="A0A6P7GE58"/>
<organism evidence="8">
    <name type="scientific">Diabrotica virgifera virgifera</name>
    <name type="common">western corn rootworm</name>
    <dbReference type="NCBI Taxonomy" id="50390"/>
    <lineage>
        <taxon>Eukaryota</taxon>
        <taxon>Metazoa</taxon>
        <taxon>Ecdysozoa</taxon>
        <taxon>Arthropoda</taxon>
        <taxon>Hexapoda</taxon>
        <taxon>Insecta</taxon>
        <taxon>Pterygota</taxon>
        <taxon>Neoptera</taxon>
        <taxon>Endopterygota</taxon>
        <taxon>Coleoptera</taxon>
        <taxon>Polyphaga</taxon>
        <taxon>Cucujiformia</taxon>
        <taxon>Chrysomeloidea</taxon>
        <taxon>Chrysomelidae</taxon>
        <taxon>Galerucinae</taxon>
        <taxon>Diabroticina</taxon>
        <taxon>Diabroticites</taxon>
        <taxon>Diabrotica</taxon>
    </lineage>
</organism>
<accession>A0A6P7GE58</accession>
<feature type="domain" description="C2H2-type" evidence="7">
    <location>
        <begin position="195"/>
        <end position="222"/>
    </location>
</feature>
<proteinExistence type="predicted"/>
<evidence type="ECO:0000313" key="8">
    <source>
        <dbReference type="RefSeq" id="XP_028147834.1"/>
    </source>
</evidence>
<dbReference type="PANTHER" id="PTHR24379:SF121">
    <property type="entry name" value="C2H2-TYPE DOMAIN-CONTAINING PROTEIN"/>
    <property type="match status" value="1"/>
</dbReference>
<dbReference type="SMART" id="SM00355">
    <property type="entry name" value="ZnF_C2H2"/>
    <property type="match status" value="4"/>
</dbReference>
<dbReference type="AlphaFoldDB" id="A0A6P7GE58"/>
<dbReference type="RefSeq" id="XP_028147834.1">
    <property type="nucleotide sequence ID" value="XM_028292033.1"/>
</dbReference>
<dbReference type="InterPro" id="IPR013087">
    <property type="entry name" value="Znf_C2H2_type"/>
</dbReference>
<keyword evidence="2" id="KW-0677">Repeat</keyword>
<keyword evidence="1" id="KW-0479">Metal-binding</keyword>
<keyword evidence="4" id="KW-0862">Zinc</keyword>
<evidence type="ECO:0000256" key="2">
    <source>
        <dbReference type="ARBA" id="ARBA00022737"/>
    </source>
</evidence>
<dbReference type="PANTHER" id="PTHR24379">
    <property type="entry name" value="KRAB AND ZINC FINGER DOMAIN-CONTAINING"/>
    <property type="match status" value="1"/>
</dbReference>
<dbReference type="Gene3D" id="3.30.160.60">
    <property type="entry name" value="Classic Zinc Finger"/>
    <property type="match status" value="3"/>
</dbReference>
<evidence type="ECO:0000256" key="6">
    <source>
        <dbReference type="SAM" id="MobiDB-lite"/>
    </source>
</evidence>
<dbReference type="GO" id="GO:0006355">
    <property type="term" value="P:regulation of DNA-templated transcription"/>
    <property type="evidence" value="ECO:0007669"/>
    <property type="project" value="UniProtKB-ARBA"/>
</dbReference>
<dbReference type="GO" id="GO:0008276">
    <property type="term" value="F:protein methyltransferase activity"/>
    <property type="evidence" value="ECO:0007669"/>
    <property type="project" value="UniProtKB-ARBA"/>
</dbReference>
<dbReference type="GO" id="GO:0008170">
    <property type="term" value="F:N-methyltransferase activity"/>
    <property type="evidence" value="ECO:0007669"/>
    <property type="project" value="UniProtKB-ARBA"/>
</dbReference>
<dbReference type="GO" id="GO:0008757">
    <property type="term" value="F:S-adenosylmethionine-dependent methyltransferase activity"/>
    <property type="evidence" value="ECO:0007669"/>
    <property type="project" value="UniProtKB-ARBA"/>
</dbReference>